<keyword evidence="2" id="KW-1185">Reference proteome</keyword>
<comment type="caution">
    <text evidence="1">The sequence shown here is derived from an EMBL/GenBank/DDBJ whole genome shotgun (WGS) entry which is preliminary data.</text>
</comment>
<gene>
    <name evidence="1" type="ORF">Vadar_014344</name>
</gene>
<accession>A0ACB7XZF5</accession>
<reference evidence="1 2" key="1">
    <citation type="journal article" date="2021" name="Hortic Res">
        <title>High-quality reference genome and annotation aids understanding of berry development for evergreen blueberry (Vaccinium darrowii).</title>
        <authorList>
            <person name="Yu J."/>
            <person name="Hulse-Kemp A.M."/>
            <person name="Babiker E."/>
            <person name="Staton M."/>
        </authorList>
    </citation>
    <scope>NUCLEOTIDE SEQUENCE [LARGE SCALE GENOMIC DNA]</scope>
    <source>
        <strain evidence="2">cv. NJ 8807/NJ 8810</strain>
        <tissue evidence="1">Young leaf</tissue>
    </source>
</reference>
<protein>
    <submittedName>
        <fullName evidence="1">Uncharacterized protein</fullName>
    </submittedName>
</protein>
<organism evidence="1 2">
    <name type="scientific">Vaccinium darrowii</name>
    <dbReference type="NCBI Taxonomy" id="229202"/>
    <lineage>
        <taxon>Eukaryota</taxon>
        <taxon>Viridiplantae</taxon>
        <taxon>Streptophyta</taxon>
        <taxon>Embryophyta</taxon>
        <taxon>Tracheophyta</taxon>
        <taxon>Spermatophyta</taxon>
        <taxon>Magnoliopsida</taxon>
        <taxon>eudicotyledons</taxon>
        <taxon>Gunneridae</taxon>
        <taxon>Pentapetalae</taxon>
        <taxon>asterids</taxon>
        <taxon>Ericales</taxon>
        <taxon>Ericaceae</taxon>
        <taxon>Vaccinioideae</taxon>
        <taxon>Vaccinieae</taxon>
        <taxon>Vaccinium</taxon>
    </lineage>
</organism>
<evidence type="ECO:0000313" key="2">
    <source>
        <dbReference type="Proteomes" id="UP000828048"/>
    </source>
</evidence>
<dbReference type="EMBL" id="CM037155">
    <property type="protein sequence ID" value="KAH7846471.1"/>
    <property type="molecule type" value="Genomic_DNA"/>
</dbReference>
<sequence length="228" mass="24259">MLTQFFSPSSSFFISKSIATKQVVSTLVLLILVSCLFLQPHPSNARSLISCNFDQIYQLGDSISNTGNLIREKPLGDASAFAKPPYGETFFKSPTGRCSNGRLMIDFIGNFEKRGSGSDENQELLINSNMQHINDLEAGDTINVGCFSSDVELSVMGNEKPHGNSGGKLDSLNNNIDAQADSCHANATISVIAATHGGGGGEVRGLRRSILVALGVGVTGAFFKEHGE</sequence>
<evidence type="ECO:0000313" key="1">
    <source>
        <dbReference type="EMBL" id="KAH7846471.1"/>
    </source>
</evidence>
<dbReference type="Proteomes" id="UP000828048">
    <property type="component" value="Chromosome 5"/>
</dbReference>
<proteinExistence type="predicted"/>
<name>A0ACB7XZF5_9ERIC</name>